<gene>
    <name evidence="1" type="ORF">PISMIDRAFT_678398</name>
</gene>
<sequence>MTRCHRRFLFHFLLPACWLALNNFASPFLFSSIQSLLRFLDTQQNLRSFLSAERHVDAEN</sequence>
<evidence type="ECO:0000313" key="2">
    <source>
        <dbReference type="Proteomes" id="UP000054018"/>
    </source>
</evidence>
<accession>A0A0C9Z518</accession>
<dbReference type="Proteomes" id="UP000054018">
    <property type="component" value="Unassembled WGS sequence"/>
</dbReference>
<dbReference type="EMBL" id="KN833718">
    <property type="protein sequence ID" value="KIK24221.1"/>
    <property type="molecule type" value="Genomic_DNA"/>
</dbReference>
<organism evidence="1 2">
    <name type="scientific">Pisolithus microcarpus 441</name>
    <dbReference type="NCBI Taxonomy" id="765257"/>
    <lineage>
        <taxon>Eukaryota</taxon>
        <taxon>Fungi</taxon>
        <taxon>Dikarya</taxon>
        <taxon>Basidiomycota</taxon>
        <taxon>Agaricomycotina</taxon>
        <taxon>Agaricomycetes</taxon>
        <taxon>Agaricomycetidae</taxon>
        <taxon>Boletales</taxon>
        <taxon>Sclerodermatineae</taxon>
        <taxon>Pisolithaceae</taxon>
        <taxon>Pisolithus</taxon>
    </lineage>
</organism>
<dbReference type="AlphaFoldDB" id="A0A0C9Z518"/>
<feature type="non-terminal residue" evidence="1">
    <location>
        <position position="60"/>
    </location>
</feature>
<protein>
    <submittedName>
        <fullName evidence="1">Uncharacterized protein</fullName>
    </submittedName>
</protein>
<reference evidence="1 2" key="1">
    <citation type="submission" date="2014-04" db="EMBL/GenBank/DDBJ databases">
        <authorList>
            <consortium name="DOE Joint Genome Institute"/>
            <person name="Kuo A."/>
            <person name="Kohler A."/>
            <person name="Costa M.D."/>
            <person name="Nagy L.G."/>
            <person name="Floudas D."/>
            <person name="Copeland A."/>
            <person name="Barry K.W."/>
            <person name="Cichocki N."/>
            <person name="Veneault-Fourrey C."/>
            <person name="LaButti K."/>
            <person name="Lindquist E.A."/>
            <person name="Lipzen A."/>
            <person name="Lundell T."/>
            <person name="Morin E."/>
            <person name="Murat C."/>
            <person name="Sun H."/>
            <person name="Tunlid A."/>
            <person name="Henrissat B."/>
            <person name="Grigoriev I.V."/>
            <person name="Hibbett D.S."/>
            <person name="Martin F."/>
            <person name="Nordberg H.P."/>
            <person name="Cantor M.N."/>
            <person name="Hua S.X."/>
        </authorList>
    </citation>
    <scope>NUCLEOTIDE SEQUENCE [LARGE SCALE GENOMIC DNA]</scope>
    <source>
        <strain evidence="1 2">441</strain>
    </source>
</reference>
<dbReference type="HOGENOM" id="CLU_2948235_0_0_1"/>
<keyword evidence="2" id="KW-1185">Reference proteome</keyword>
<name>A0A0C9Z518_9AGAM</name>
<evidence type="ECO:0000313" key="1">
    <source>
        <dbReference type="EMBL" id="KIK24221.1"/>
    </source>
</evidence>
<proteinExistence type="predicted"/>
<reference evidence="2" key="2">
    <citation type="submission" date="2015-01" db="EMBL/GenBank/DDBJ databases">
        <title>Evolutionary Origins and Diversification of the Mycorrhizal Mutualists.</title>
        <authorList>
            <consortium name="DOE Joint Genome Institute"/>
            <consortium name="Mycorrhizal Genomics Consortium"/>
            <person name="Kohler A."/>
            <person name="Kuo A."/>
            <person name="Nagy L.G."/>
            <person name="Floudas D."/>
            <person name="Copeland A."/>
            <person name="Barry K.W."/>
            <person name="Cichocki N."/>
            <person name="Veneault-Fourrey C."/>
            <person name="LaButti K."/>
            <person name="Lindquist E.A."/>
            <person name="Lipzen A."/>
            <person name="Lundell T."/>
            <person name="Morin E."/>
            <person name="Murat C."/>
            <person name="Riley R."/>
            <person name="Ohm R."/>
            <person name="Sun H."/>
            <person name="Tunlid A."/>
            <person name="Henrissat B."/>
            <person name="Grigoriev I.V."/>
            <person name="Hibbett D.S."/>
            <person name="Martin F."/>
        </authorList>
    </citation>
    <scope>NUCLEOTIDE SEQUENCE [LARGE SCALE GENOMIC DNA]</scope>
    <source>
        <strain evidence="2">441</strain>
    </source>
</reference>